<dbReference type="Proteomes" id="UP000193411">
    <property type="component" value="Unassembled WGS sequence"/>
</dbReference>
<dbReference type="InterPro" id="IPR016181">
    <property type="entry name" value="Acyl_CoA_acyltransferase"/>
</dbReference>
<protein>
    <submittedName>
        <fullName evidence="1">Uncharacterized protein</fullName>
    </submittedName>
</protein>
<dbReference type="AlphaFoldDB" id="A0A1Y2I4P2"/>
<gene>
    <name evidence="1" type="ORF">BCR44DRAFT_34540</name>
</gene>
<evidence type="ECO:0000313" key="1">
    <source>
        <dbReference type="EMBL" id="ORZ41234.1"/>
    </source>
</evidence>
<dbReference type="Gene3D" id="3.40.630.30">
    <property type="match status" value="1"/>
</dbReference>
<name>A0A1Y2I4P2_9FUNG</name>
<accession>A0A1Y2I4P2</accession>
<evidence type="ECO:0000313" key="2">
    <source>
        <dbReference type="Proteomes" id="UP000193411"/>
    </source>
</evidence>
<reference evidence="1 2" key="1">
    <citation type="submission" date="2016-07" db="EMBL/GenBank/DDBJ databases">
        <title>Pervasive Adenine N6-methylation of Active Genes in Fungi.</title>
        <authorList>
            <consortium name="DOE Joint Genome Institute"/>
            <person name="Mondo S.J."/>
            <person name="Dannebaum R.O."/>
            <person name="Kuo R.C."/>
            <person name="Labutti K."/>
            <person name="Haridas S."/>
            <person name="Kuo A."/>
            <person name="Salamov A."/>
            <person name="Ahrendt S.R."/>
            <person name="Lipzen A."/>
            <person name="Sullivan W."/>
            <person name="Andreopoulos W.B."/>
            <person name="Clum A."/>
            <person name="Lindquist E."/>
            <person name="Daum C."/>
            <person name="Ramamoorthy G.K."/>
            <person name="Gryganskyi A."/>
            <person name="Culley D."/>
            <person name="Magnuson J.K."/>
            <person name="James T.Y."/>
            <person name="O'Malley M.A."/>
            <person name="Stajich J.E."/>
            <person name="Spatafora J.W."/>
            <person name="Visel A."/>
            <person name="Grigoriev I.V."/>
        </authorList>
    </citation>
    <scope>NUCLEOTIDE SEQUENCE [LARGE SCALE GENOMIC DNA]</scope>
    <source>
        <strain evidence="1 2">PL171</strain>
    </source>
</reference>
<keyword evidence="2" id="KW-1185">Reference proteome</keyword>
<organism evidence="1 2">
    <name type="scientific">Catenaria anguillulae PL171</name>
    <dbReference type="NCBI Taxonomy" id="765915"/>
    <lineage>
        <taxon>Eukaryota</taxon>
        <taxon>Fungi</taxon>
        <taxon>Fungi incertae sedis</taxon>
        <taxon>Blastocladiomycota</taxon>
        <taxon>Blastocladiomycetes</taxon>
        <taxon>Blastocladiales</taxon>
        <taxon>Catenariaceae</taxon>
        <taxon>Catenaria</taxon>
    </lineage>
</organism>
<proteinExistence type="predicted"/>
<sequence>MTYSAGQSPADLLLTIELSKSSSASSKLLKSHAKKDKTLVKSAHCRIFPCLNLTTDLFWHYYAYLLAHQPYTLSTDAHVALPQFVQEAHLLDDTRQAAIDLTSAHVLNSGAGLYVVEARKPQQVYPHSTHLPATISTLGTPELADVNACHLIQSTRHPFLGYLCVTPVRVVPTDLSFVDLDSDVAKLEFTFRPDLGMDQGKEYAQEAIELVLHEVVSVKKVIRKVIVKLHVDNAAAAAVVEAVGFKREKDVDGYARFGFGVNEGRELNRKLHPVDLQAGPGMIGGGMR</sequence>
<dbReference type="EMBL" id="MCFL01000001">
    <property type="protein sequence ID" value="ORZ41234.1"/>
    <property type="molecule type" value="Genomic_DNA"/>
</dbReference>
<dbReference type="SUPFAM" id="SSF55729">
    <property type="entry name" value="Acyl-CoA N-acyltransferases (Nat)"/>
    <property type="match status" value="1"/>
</dbReference>
<dbReference type="OrthoDB" id="5597278at2759"/>
<comment type="caution">
    <text evidence="1">The sequence shown here is derived from an EMBL/GenBank/DDBJ whole genome shotgun (WGS) entry which is preliminary data.</text>
</comment>